<evidence type="ECO:0000256" key="6">
    <source>
        <dbReference type="ARBA" id="ARBA00022490"/>
    </source>
</evidence>
<dbReference type="InterPro" id="IPR024567">
    <property type="entry name" value="RNase_HII/HIII_dom"/>
</dbReference>
<evidence type="ECO:0000256" key="1">
    <source>
        <dbReference type="ARBA" id="ARBA00000077"/>
    </source>
</evidence>
<dbReference type="RefSeq" id="WP_376982619.1">
    <property type="nucleotide sequence ID" value="NZ_JBHLSV010000026.1"/>
</dbReference>
<evidence type="ECO:0000313" key="16">
    <source>
        <dbReference type="EMBL" id="MFC0675590.1"/>
    </source>
</evidence>
<comment type="cofactor">
    <cofactor evidence="12">
        <name>Mn(2+)</name>
        <dbReference type="ChEBI" id="CHEBI:29035"/>
    </cofactor>
    <cofactor evidence="12">
        <name>Mg(2+)</name>
        <dbReference type="ChEBI" id="CHEBI:18420"/>
    </cofactor>
    <text evidence="12">Manganese or magnesium. Binds 1 divalent metal ion per monomer in the absence of substrate. May bind a second metal ion after substrate binding.</text>
</comment>
<dbReference type="EMBL" id="JBHLSV010000026">
    <property type="protein sequence ID" value="MFC0675590.1"/>
    <property type="molecule type" value="Genomic_DNA"/>
</dbReference>
<evidence type="ECO:0000256" key="11">
    <source>
        <dbReference type="ARBA" id="ARBA00023211"/>
    </source>
</evidence>
<accession>A0ABV6RF09</accession>
<dbReference type="InterPro" id="IPR001352">
    <property type="entry name" value="RNase_HII/HIII"/>
</dbReference>
<keyword evidence="9 12" id="KW-0255">Endonuclease</keyword>
<evidence type="ECO:0000256" key="9">
    <source>
        <dbReference type="ARBA" id="ARBA00022759"/>
    </source>
</evidence>
<evidence type="ECO:0000259" key="15">
    <source>
        <dbReference type="PROSITE" id="PS51975"/>
    </source>
</evidence>
<evidence type="ECO:0000256" key="10">
    <source>
        <dbReference type="ARBA" id="ARBA00022801"/>
    </source>
</evidence>
<comment type="similarity">
    <text evidence="5 13">Belongs to the RNase HII family.</text>
</comment>
<evidence type="ECO:0000256" key="14">
    <source>
        <dbReference type="SAM" id="MobiDB-lite"/>
    </source>
</evidence>
<comment type="catalytic activity">
    <reaction evidence="1 12 13">
        <text>Endonucleolytic cleavage to 5'-phosphomonoester.</text>
        <dbReference type="EC" id="3.1.26.4"/>
    </reaction>
</comment>
<keyword evidence="10 12" id="KW-0378">Hydrolase</keyword>
<dbReference type="SUPFAM" id="SSF53098">
    <property type="entry name" value="Ribonuclease H-like"/>
    <property type="match status" value="1"/>
</dbReference>
<dbReference type="Pfam" id="PF01351">
    <property type="entry name" value="RNase_HII"/>
    <property type="match status" value="1"/>
</dbReference>
<evidence type="ECO:0000256" key="3">
    <source>
        <dbReference type="ARBA" id="ARBA00004065"/>
    </source>
</evidence>
<dbReference type="PANTHER" id="PTHR10954:SF18">
    <property type="entry name" value="RIBONUCLEASE HII"/>
    <property type="match status" value="1"/>
</dbReference>
<evidence type="ECO:0000256" key="5">
    <source>
        <dbReference type="ARBA" id="ARBA00007383"/>
    </source>
</evidence>
<comment type="function">
    <text evidence="3 13">Endonuclease that specifically degrades the RNA of RNA-DNA hybrids.</text>
</comment>
<comment type="caution">
    <text evidence="16">The sequence shown here is derived from an EMBL/GenBank/DDBJ whole genome shotgun (WGS) entry which is preliminary data.</text>
</comment>
<evidence type="ECO:0000256" key="8">
    <source>
        <dbReference type="ARBA" id="ARBA00022723"/>
    </source>
</evidence>
<reference evidence="16 17" key="1">
    <citation type="submission" date="2024-09" db="EMBL/GenBank/DDBJ databases">
        <authorList>
            <person name="Sun Q."/>
            <person name="Mori K."/>
        </authorList>
    </citation>
    <scope>NUCLEOTIDE SEQUENCE [LARGE SCALE GENOMIC DNA]</scope>
    <source>
        <strain evidence="16 17">CICC 10874</strain>
    </source>
</reference>
<organism evidence="16 17">
    <name type="scientific">Brachybacterium hainanense</name>
    <dbReference type="NCBI Taxonomy" id="1541174"/>
    <lineage>
        <taxon>Bacteria</taxon>
        <taxon>Bacillati</taxon>
        <taxon>Actinomycetota</taxon>
        <taxon>Actinomycetes</taxon>
        <taxon>Micrococcales</taxon>
        <taxon>Dermabacteraceae</taxon>
        <taxon>Brachybacterium</taxon>
    </lineage>
</organism>
<evidence type="ECO:0000256" key="2">
    <source>
        <dbReference type="ARBA" id="ARBA00001946"/>
    </source>
</evidence>
<dbReference type="Gene3D" id="3.30.420.10">
    <property type="entry name" value="Ribonuclease H-like superfamily/Ribonuclease H"/>
    <property type="match status" value="1"/>
</dbReference>
<protein>
    <recommendedName>
        <fullName evidence="13">Ribonuclease</fullName>
        <ecNumber evidence="13">3.1.26.4</ecNumber>
    </recommendedName>
</protein>
<evidence type="ECO:0000256" key="13">
    <source>
        <dbReference type="RuleBase" id="RU003515"/>
    </source>
</evidence>
<feature type="binding site" evidence="12">
    <location>
        <position position="36"/>
    </location>
    <ligand>
        <name>a divalent metal cation</name>
        <dbReference type="ChEBI" id="CHEBI:60240"/>
    </ligand>
</feature>
<dbReference type="InterPro" id="IPR036397">
    <property type="entry name" value="RNaseH_sf"/>
</dbReference>
<keyword evidence="8 12" id="KW-0479">Metal-binding</keyword>
<dbReference type="GO" id="GO:0004523">
    <property type="term" value="F:RNA-DNA hybrid ribonuclease activity"/>
    <property type="evidence" value="ECO:0007669"/>
    <property type="project" value="UniProtKB-EC"/>
</dbReference>
<keyword evidence="17" id="KW-1185">Reference proteome</keyword>
<dbReference type="Proteomes" id="UP001589793">
    <property type="component" value="Unassembled WGS sequence"/>
</dbReference>
<proteinExistence type="inferred from homology"/>
<dbReference type="EC" id="3.1.26.4" evidence="13"/>
<keyword evidence="11" id="KW-0464">Manganese</keyword>
<dbReference type="CDD" id="cd07182">
    <property type="entry name" value="RNase_HII_bacteria_HII_like"/>
    <property type="match status" value="1"/>
</dbReference>
<evidence type="ECO:0000256" key="12">
    <source>
        <dbReference type="PROSITE-ProRule" id="PRU01319"/>
    </source>
</evidence>
<name>A0ABV6RF09_9MICO</name>
<dbReference type="PANTHER" id="PTHR10954">
    <property type="entry name" value="RIBONUCLEASE H2 SUBUNIT A"/>
    <property type="match status" value="1"/>
</dbReference>
<gene>
    <name evidence="16" type="ORF">ACFFF6_16690</name>
</gene>
<dbReference type="PROSITE" id="PS51975">
    <property type="entry name" value="RNASE_H_2"/>
    <property type="match status" value="1"/>
</dbReference>
<dbReference type="InterPro" id="IPR022898">
    <property type="entry name" value="RNase_HII"/>
</dbReference>
<feature type="region of interest" description="Disordered" evidence="14">
    <location>
        <begin position="237"/>
        <end position="256"/>
    </location>
</feature>
<dbReference type="InterPro" id="IPR012337">
    <property type="entry name" value="RNaseH-like_sf"/>
</dbReference>
<keyword evidence="7 12" id="KW-0540">Nuclease</keyword>
<evidence type="ECO:0000313" key="17">
    <source>
        <dbReference type="Proteomes" id="UP001589793"/>
    </source>
</evidence>
<comment type="cofactor">
    <cofactor evidence="2">
        <name>Mg(2+)</name>
        <dbReference type="ChEBI" id="CHEBI:18420"/>
    </cofactor>
</comment>
<evidence type="ECO:0000256" key="4">
    <source>
        <dbReference type="ARBA" id="ARBA00004496"/>
    </source>
</evidence>
<keyword evidence="6" id="KW-0963">Cytoplasm</keyword>
<sequence length="256" mass="26540">MPASARSAASSTAPSYDVELALAAELGPEAVVVGVDEVGRGALAGPVTVGACAIRICEGEVVTPLPEGVRDSKMLSAKRRGALAPQIAADAFSTSLGWVEPEEIDRIGISAALTEAALRALDGLCSPEGERLVPDAVLLDGSVDVLSAALRARGLEEVRVAVQVKADRDCCSVAGASVVAKVARDAHMIRLHAQAPQYAWDSNKGYGAAVHRAALAEHGLHRQHRASWKLGGALSIGAPSTRASRDIRPAEQEGHR</sequence>
<feature type="domain" description="RNase H type-2" evidence="15">
    <location>
        <begin position="30"/>
        <end position="240"/>
    </location>
</feature>
<comment type="subcellular location">
    <subcellularLocation>
        <location evidence="4">Cytoplasm</location>
    </subcellularLocation>
</comment>
<dbReference type="NCBIfam" id="NF000595">
    <property type="entry name" value="PRK00015.1-3"/>
    <property type="match status" value="1"/>
</dbReference>
<evidence type="ECO:0000256" key="7">
    <source>
        <dbReference type="ARBA" id="ARBA00022722"/>
    </source>
</evidence>
<feature type="compositionally biased region" description="Basic and acidic residues" evidence="14">
    <location>
        <begin position="243"/>
        <end position="256"/>
    </location>
</feature>
<feature type="binding site" evidence="12">
    <location>
        <position position="37"/>
    </location>
    <ligand>
        <name>a divalent metal cation</name>
        <dbReference type="ChEBI" id="CHEBI:60240"/>
    </ligand>
</feature>
<feature type="binding site" evidence="12">
    <location>
        <position position="140"/>
    </location>
    <ligand>
        <name>a divalent metal cation</name>
        <dbReference type="ChEBI" id="CHEBI:60240"/>
    </ligand>
</feature>